<reference evidence="4 5" key="1">
    <citation type="submission" date="2024-01" db="EMBL/GenBank/DDBJ databases">
        <authorList>
            <person name="Allen C."/>
            <person name="Tagirdzhanova G."/>
        </authorList>
    </citation>
    <scope>NUCLEOTIDE SEQUENCE [LARGE SCALE GENOMIC DNA]</scope>
</reference>
<dbReference type="PROSITE" id="PS50048">
    <property type="entry name" value="ZN2_CY6_FUNGAL_2"/>
    <property type="match status" value="1"/>
</dbReference>
<dbReference type="PROSITE" id="PS00463">
    <property type="entry name" value="ZN2_CY6_FUNGAL_1"/>
    <property type="match status" value="1"/>
</dbReference>
<dbReference type="EMBL" id="CAWUHB010000005">
    <property type="protein sequence ID" value="CAK7212610.1"/>
    <property type="molecule type" value="Genomic_DNA"/>
</dbReference>
<keyword evidence="1" id="KW-0539">Nucleus</keyword>
<dbReference type="SMART" id="SM00066">
    <property type="entry name" value="GAL4"/>
    <property type="match status" value="1"/>
</dbReference>
<keyword evidence="5" id="KW-1185">Reference proteome</keyword>
<feature type="region of interest" description="Disordered" evidence="2">
    <location>
        <begin position="1"/>
        <end position="37"/>
    </location>
</feature>
<evidence type="ECO:0000313" key="4">
    <source>
        <dbReference type="EMBL" id="CAK7212610.1"/>
    </source>
</evidence>
<proteinExistence type="predicted"/>
<evidence type="ECO:0000313" key="5">
    <source>
        <dbReference type="Proteomes" id="UP001642405"/>
    </source>
</evidence>
<dbReference type="InterPro" id="IPR052400">
    <property type="entry name" value="Zn2-C6_fungal_TF"/>
</dbReference>
<dbReference type="InterPro" id="IPR036864">
    <property type="entry name" value="Zn2-C6_fun-type_DNA-bd_sf"/>
</dbReference>
<evidence type="ECO:0000256" key="1">
    <source>
        <dbReference type="ARBA" id="ARBA00023242"/>
    </source>
</evidence>
<organism evidence="4 5">
    <name type="scientific">Sporothrix curviconia</name>
    <dbReference type="NCBI Taxonomy" id="1260050"/>
    <lineage>
        <taxon>Eukaryota</taxon>
        <taxon>Fungi</taxon>
        <taxon>Dikarya</taxon>
        <taxon>Ascomycota</taxon>
        <taxon>Pezizomycotina</taxon>
        <taxon>Sordariomycetes</taxon>
        <taxon>Sordariomycetidae</taxon>
        <taxon>Ophiostomatales</taxon>
        <taxon>Ophiostomataceae</taxon>
        <taxon>Sporothrix</taxon>
    </lineage>
</organism>
<dbReference type="PANTHER" id="PTHR47657">
    <property type="entry name" value="STEROL REGULATORY ELEMENT-BINDING PROTEIN ECM22"/>
    <property type="match status" value="1"/>
</dbReference>
<feature type="region of interest" description="Disordered" evidence="2">
    <location>
        <begin position="77"/>
        <end position="149"/>
    </location>
</feature>
<feature type="compositionally biased region" description="Low complexity" evidence="2">
    <location>
        <begin position="15"/>
        <end position="28"/>
    </location>
</feature>
<dbReference type="SUPFAM" id="SSF57701">
    <property type="entry name" value="Zn2/Cys6 DNA-binding domain"/>
    <property type="match status" value="1"/>
</dbReference>
<feature type="compositionally biased region" description="Pro residues" evidence="2">
    <location>
        <begin position="128"/>
        <end position="139"/>
    </location>
</feature>
<comment type="caution">
    <text evidence="4">The sequence shown here is derived from an EMBL/GenBank/DDBJ whole genome shotgun (WGS) entry which is preliminary data.</text>
</comment>
<dbReference type="CDD" id="cd00067">
    <property type="entry name" value="GAL4"/>
    <property type="match status" value="1"/>
</dbReference>
<feature type="compositionally biased region" description="Low complexity" evidence="2">
    <location>
        <begin position="98"/>
        <end position="122"/>
    </location>
</feature>
<gene>
    <name evidence="4" type="ORF">SCUCBS95973_001522</name>
</gene>
<evidence type="ECO:0000259" key="3">
    <source>
        <dbReference type="PROSITE" id="PS50048"/>
    </source>
</evidence>
<dbReference type="PANTHER" id="PTHR47657:SF7">
    <property type="entry name" value="STEROL REGULATORY ELEMENT-BINDING PROTEIN ECM22"/>
    <property type="match status" value="1"/>
</dbReference>
<name>A0ABP0AZA1_9PEZI</name>
<dbReference type="Pfam" id="PF00172">
    <property type="entry name" value="Zn_clus"/>
    <property type="match status" value="1"/>
</dbReference>
<protein>
    <recommendedName>
        <fullName evidence="3">Zn(2)-C6 fungal-type domain-containing protein</fullName>
    </recommendedName>
</protein>
<dbReference type="Proteomes" id="UP001642405">
    <property type="component" value="Unassembled WGS sequence"/>
</dbReference>
<accession>A0ABP0AZA1</accession>
<dbReference type="InterPro" id="IPR001138">
    <property type="entry name" value="Zn2Cys6_DnaBD"/>
</dbReference>
<dbReference type="Gene3D" id="4.10.240.10">
    <property type="entry name" value="Zn(2)-C6 fungal-type DNA-binding domain"/>
    <property type="match status" value="1"/>
</dbReference>
<evidence type="ECO:0000256" key="2">
    <source>
        <dbReference type="SAM" id="MobiDB-lite"/>
    </source>
</evidence>
<feature type="domain" description="Zn(2)-C6 fungal-type" evidence="3">
    <location>
        <begin position="41"/>
        <end position="71"/>
    </location>
</feature>
<sequence length="505" mass="55053">MHIDDLSPETAVATPDSPAPWVAASSSSQPRKRRHFKSRLGCGICKRRKIKCDESRPGCANCTKHGVECDFLAGPASTTARSTPARPSRGSSLPATPLPSRSANLPSLPSLSSLSSMSSLPPQTFSQPLPPASQRPPPSISALAGAPDSSLHASQPLQITHLELLHNYSTLTSYSLSADPVLRNVWRLNVPQEGFRHDFVLRSVFALSALHMAAFAANPADKARYLQVARAEHGAALREFVTALSRASADNCSALYISAVMTFMYAWAAPRQPGDIFLVGKSPPETGGNEDSGGDGHASTVADWFPLVRGLRSITDAWLAEILRGPFGIVMRLGHESLGGGRPAHEDRIKSAAWQSTAEHAQFEYLRRVVLKAATADPDPHENPAVYATSLDTLERSFVYSYSTEGRTPGAATDQSSPVGLAQTSSVYAWLYCMEDAFVELVVQRRPLALVVFAHFCVLLRLLSGCWWMQGASTHLMQEIWDLLDADHRLWIRWPIEELGWRPSK</sequence>